<reference evidence="2 3" key="1">
    <citation type="journal article" date="2016" name="Front. Microbiol.">
        <title>Genome and transcriptome sequences reveal the specific parasitism of the nematophagous Purpureocillium lilacinum 36-1.</title>
        <authorList>
            <person name="Xie J."/>
            <person name="Li S."/>
            <person name="Mo C."/>
            <person name="Xiao X."/>
            <person name="Peng D."/>
            <person name="Wang G."/>
            <person name="Xiao Y."/>
        </authorList>
    </citation>
    <scope>NUCLEOTIDE SEQUENCE [LARGE SCALE GENOMIC DNA]</scope>
    <source>
        <strain evidence="2 3">36-1</strain>
    </source>
</reference>
<feature type="region of interest" description="Disordered" evidence="1">
    <location>
        <begin position="230"/>
        <end position="346"/>
    </location>
</feature>
<sequence>MGHRRRRSAGREGMGPTVVGAALGWAAGGRVGCFDKAGSPAPSDLGWKELESWALFFYGSGGGPQRRMLVTASGVGGRIWDAGSSQTDHGLFTSGHRLLPIADDLPCLDAAMLGHSQGEQRQPWTPRFAISATQFRTFGWSHALYNNGMPVLQPRARLHRFINNSIVQDKTVDTGAETMYLQSTSTSWDPQVTSAIAVTTCKCYDARNGAAARLRLEPPSFIYALGSRRDHHPRQPLEQQARHARNPPPPARAHPNPSPPFDVKRQRSAPARLPSPKAAPRPTPQSRAPGPHRSPHAPRQGKGTPIPLSGPRERDCCRRRTTAVATAPGDCDLRPATAETPGASQA</sequence>
<evidence type="ECO:0000313" key="2">
    <source>
        <dbReference type="EMBL" id="PWI69845.1"/>
    </source>
</evidence>
<accession>A0A2U3E5P2</accession>
<protein>
    <submittedName>
        <fullName evidence="2">Uncharacterized protein</fullName>
    </submittedName>
</protein>
<dbReference type="AlphaFoldDB" id="A0A2U3E5P2"/>
<comment type="caution">
    <text evidence="2">The sequence shown here is derived from an EMBL/GenBank/DDBJ whole genome shotgun (WGS) entry which is preliminary data.</text>
</comment>
<dbReference type="EMBL" id="LCWV01000011">
    <property type="protein sequence ID" value="PWI69845.1"/>
    <property type="molecule type" value="Genomic_DNA"/>
</dbReference>
<feature type="compositionally biased region" description="Pro residues" evidence="1">
    <location>
        <begin position="246"/>
        <end position="260"/>
    </location>
</feature>
<proteinExistence type="predicted"/>
<dbReference type="Proteomes" id="UP000245956">
    <property type="component" value="Unassembled WGS sequence"/>
</dbReference>
<gene>
    <name evidence="2" type="ORF">PCL_00757</name>
</gene>
<evidence type="ECO:0000256" key="1">
    <source>
        <dbReference type="SAM" id="MobiDB-lite"/>
    </source>
</evidence>
<organism evidence="2 3">
    <name type="scientific">Purpureocillium lilacinum</name>
    <name type="common">Paecilomyces lilacinus</name>
    <dbReference type="NCBI Taxonomy" id="33203"/>
    <lineage>
        <taxon>Eukaryota</taxon>
        <taxon>Fungi</taxon>
        <taxon>Dikarya</taxon>
        <taxon>Ascomycota</taxon>
        <taxon>Pezizomycotina</taxon>
        <taxon>Sordariomycetes</taxon>
        <taxon>Hypocreomycetidae</taxon>
        <taxon>Hypocreales</taxon>
        <taxon>Ophiocordycipitaceae</taxon>
        <taxon>Purpureocillium</taxon>
    </lineage>
</organism>
<evidence type="ECO:0000313" key="3">
    <source>
        <dbReference type="Proteomes" id="UP000245956"/>
    </source>
</evidence>
<name>A0A2U3E5P2_PURLI</name>